<dbReference type="RefSeq" id="WP_091440521.1">
    <property type="nucleotide sequence ID" value="NZ_FOIE01000002.1"/>
</dbReference>
<proteinExistence type="predicted"/>
<protein>
    <submittedName>
        <fullName evidence="1">Uncharacterized protein</fullName>
    </submittedName>
</protein>
<name>A0A1I0BC40_9ACTN</name>
<sequence>MRTADDGAALWPDRYLTDGRLVVVRSPRREASSRRARLRAVAVRLDRAARARLRVPSPAPEPPQPAPEAAFAAWDTTEARVAAAAGRAWTETVREPSWSSPLLAASRFDGRADVDRIVDLALRIRSARVSLGLRPAGTAAEYWDRQSAALEAAALRLGRRADALIRYRDQAALLSAELRQLADLERLERSAAEVDGITAATSALSGRGDGDLRGVADEIAAVRGAVAELVELMTRTRAPLAEPPD</sequence>
<dbReference type="EMBL" id="FOIE01000002">
    <property type="protein sequence ID" value="SET03744.1"/>
    <property type="molecule type" value="Genomic_DNA"/>
</dbReference>
<gene>
    <name evidence="1" type="ORF">SAMN04488546_1185</name>
</gene>
<accession>A0A1I0BC40</accession>
<dbReference type="OrthoDB" id="5183818at2"/>
<evidence type="ECO:0000313" key="2">
    <source>
        <dbReference type="Proteomes" id="UP000198507"/>
    </source>
</evidence>
<keyword evidence="2" id="KW-1185">Reference proteome</keyword>
<dbReference type="AlphaFoldDB" id="A0A1I0BC40"/>
<reference evidence="2" key="1">
    <citation type="submission" date="2016-10" db="EMBL/GenBank/DDBJ databases">
        <authorList>
            <person name="Varghese N."/>
            <person name="Submissions S."/>
        </authorList>
    </citation>
    <scope>NUCLEOTIDE SEQUENCE [LARGE SCALE GENOMIC DNA]</scope>
    <source>
        <strain evidence="2">DSM 44209</strain>
    </source>
</reference>
<dbReference type="Proteomes" id="UP000198507">
    <property type="component" value="Unassembled WGS sequence"/>
</dbReference>
<evidence type="ECO:0000313" key="1">
    <source>
        <dbReference type="EMBL" id="SET03744.1"/>
    </source>
</evidence>
<organism evidence="1 2">
    <name type="scientific">Geodermatophilus poikilotrophus</name>
    <dbReference type="NCBI Taxonomy" id="1333667"/>
    <lineage>
        <taxon>Bacteria</taxon>
        <taxon>Bacillati</taxon>
        <taxon>Actinomycetota</taxon>
        <taxon>Actinomycetes</taxon>
        <taxon>Geodermatophilales</taxon>
        <taxon>Geodermatophilaceae</taxon>
        <taxon>Geodermatophilus</taxon>
    </lineage>
</organism>